<organism evidence="2 3">
    <name type="scientific">Gracilimonas halophila</name>
    <dbReference type="NCBI Taxonomy" id="1834464"/>
    <lineage>
        <taxon>Bacteria</taxon>
        <taxon>Pseudomonadati</taxon>
        <taxon>Balneolota</taxon>
        <taxon>Balneolia</taxon>
        <taxon>Balneolales</taxon>
        <taxon>Balneolaceae</taxon>
        <taxon>Gracilimonas</taxon>
    </lineage>
</organism>
<sequence length="107" mass="11605">MKYTTIHLGTNKIELYNSLLGKETVKVNGETVSSKYSMLGAEHVFTINEEGQEVNCTVQFGFGMNGIVFDLHKAGQPVIGSEKSGCLGLVLMMVIIFTITVAFALLS</sequence>
<feature type="transmembrane region" description="Helical" evidence="1">
    <location>
        <begin position="86"/>
        <end position="106"/>
    </location>
</feature>
<evidence type="ECO:0000313" key="2">
    <source>
        <dbReference type="EMBL" id="MFD2533073.1"/>
    </source>
</evidence>
<keyword evidence="3" id="KW-1185">Reference proteome</keyword>
<keyword evidence="1" id="KW-0812">Transmembrane</keyword>
<evidence type="ECO:0000256" key="1">
    <source>
        <dbReference type="SAM" id="Phobius"/>
    </source>
</evidence>
<dbReference type="EMBL" id="JBHULI010000025">
    <property type="protein sequence ID" value="MFD2533073.1"/>
    <property type="molecule type" value="Genomic_DNA"/>
</dbReference>
<protein>
    <submittedName>
        <fullName evidence="2">Uncharacterized protein</fullName>
    </submittedName>
</protein>
<name>A0ABW5JJZ9_9BACT</name>
<gene>
    <name evidence="2" type="ORF">ACFSVN_11495</name>
</gene>
<keyword evidence="1" id="KW-1133">Transmembrane helix</keyword>
<proteinExistence type="predicted"/>
<keyword evidence="1" id="KW-0472">Membrane</keyword>
<evidence type="ECO:0000313" key="3">
    <source>
        <dbReference type="Proteomes" id="UP001597460"/>
    </source>
</evidence>
<reference evidence="3" key="1">
    <citation type="journal article" date="2019" name="Int. J. Syst. Evol. Microbiol.">
        <title>The Global Catalogue of Microorganisms (GCM) 10K type strain sequencing project: providing services to taxonomists for standard genome sequencing and annotation.</title>
        <authorList>
            <consortium name="The Broad Institute Genomics Platform"/>
            <consortium name="The Broad Institute Genome Sequencing Center for Infectious Disease"/>
            <person name="Wu L."/>
            <person name="Ma J."/>
        </authorList>
    </citation>
    <scope>NUCLEOTIDE SEQUENCE [LARGE SCALE GENOMIC DNA]</scope>
    <source>
        <strain evidence="3">KCTC 52042</strain>
    </source>
</reference>
<comment type="caution">
    <text evidence="2">The sequence shown here is derived from an EMBL/GenBank/DDBJ whole genome shotgun (WGS) entry which is preliminary data.</text>
</comment>
<dbReference type="Proteomes" id="UP001597460">
    <property type="component" value="Unassembled WGS sequence"/>
</dbReference>
<dbReference type="RefSeq" id="WP_390302708.1">
    <property type="nucleotide sequence ID" value="NZ_JBHULI010000025.1"/>
</dbReference>
<accession>A0ABW5JJZ9</accession>